<comment type="caution">
    <text evidence="4">The sequence shown here is derived from an EMBL/GenBank/DDBJ whole genome shotgun (WGS) entry which is preliminary data.</text>
</comment>
<evidence type="ECO:0000313" key="5">
    <source>
        <dbReference type="Proteomes" id="UP000295443"/>
    </source>
</evidence>
<keyword evidence="5" id="KW-1185">Reference proteome</keyword>
<dbReference type="InterPro" id="IPR003731">
    <property type="entry name" value="Di-Nase_FeMo-co_biosynth"/>
</dbReference>
<dbReference type="InterPro" id="IPR036105">
    <property type="entry name" value="DiNase_FeMo-co_biosyn_sf"/>
</dbReference>
<gene>
    <name evidence="4" type="ORF">EZJ19_08400</name>
</gene>
<dbReference type="PANTHER" id="PTHR33937">
    <property type="entry name" value="IRON-MOLYBDENUM PROTEIN-RELATED-RELATED"/>
    <property type="match status" value="1"/>
</dbReference>
<name>A0A4R1BCV8_9PROT</name>
<evidence type="ECO:0000256" key="2">
    <source>
        <dbReference type="SAM" id="MobiDB-lite"/>
    </source>
</evidence>
<dbReference type="Pfam" id="PF02579">
    <property type="entry name" value="Nitro_FeMo-Co"/>
    <property type="match status" value="1"/>
</dbReference>
<dbReference type="CDD" id="cd00852">
    <property type="entry name" value="NifB"/>
    <property type="match status" value="1"/>
</dbReference>
<dbReference type="AlphaFoldDB" id="A0A4R1BCV8"/>
<dbReference type="OrthoDB" id="280278at2"/>
<sequence length="201" mass="21580">MAGSAERRQSRFGVAWRGVVPRKRKRLLPSGPDTARSAMPRKHATPAGPNAGDHPSDHPGMNTSPPSAGRKLAPPHRYPSAEEATMSESPLRVAVAGKGEGRIDVHFGHADRFDIYEVDGAGARFLEHREVEHYCQGGYGDEDKREVIVRVLADCVACFVARVGDGPRARLAEAGIAAVDDYPYGAVLDSPNAWYAGRAAA</sequence>
<organism evidence="4 5">
    <name type="scientific">Parasulfuritortus cantonensis</name>
    <dbReference type="NCBI Taxonomy" id="2528202"/>
    <lineage>
        <taxon>Bacteria</taxon>
        <taxon>Pseudomonadati</taxon>
        <taxon>Pseudomonadota</taxon>
        <taxon>Betaproteobacteria</taxon>
        <taxon>Nitrosomonadales</taxon>
        <taxon>Thiobacillaceae</taxon>
        <taxon>Parasulfuritortus</taxon>
    </lineage>
</organism>
<dbReference type="InterPro" id="IPR034165">
    <property type="entry name" value="NifB_C"/>
</dbReference>
<feature type="region of interest" description="Disordered" evidence="2">
    <location>
        <begin position="1"/>
        <end position="89"/>
    </location>
</feature>
<evidence type="ECO:0000313" key="4">
    <source>
        <dbReference type="EMBL" id="TCJ14899.1"/>
    </source>
</evidence>
<accession>A0A4R1BCV8</accession>
<evidence type="ECO:0000259" key="3">
    <source>
        <dbReference type="Pfam" id="PF02579"/>
    </source>
</evidence>
<dbReference type="PANTHER" id="PTHR33937:SF1">
    <property type="entry name" value="IRON-MOLIBDENUM COFACTOR PROCESSING PROTEIN"/>
    <property type="match status" value="1"/>
</dbReference>
<protein>
    <recommendedName>
        <fullName evidence="3">Dinitrogenase iron-molybdenum cofactor biosynthesis domain-containing protein</fullName>
    </recommendedName>
</protein>
<dbReference type="Gene3D" id="3.30.420.130">
    <property type="entry name" value="Dinitrogenase iron-molybdenum cofactor biosynthesis domain"/>
    <property type="match status" value="1"/>
</dbReference>
<dbReference type="SUPFAM" id="SSF53146">
    <property type="entry name" value="Nitrogenase accessory factor-like"/>
    <property type="match status" value="1"/>
</dbReference>
<evidence type="ECO:0000256" key="1">
    <source>
        <dbReference type="ARBA" id="ARBA00023231"/>
    </source>
</evidence>
<keyword evidence="1" id="KW-0535">Nitrogen fixation</keyword>
<feature type="domain" description="Dinitrogenase iron-molybdenum cofactor biosynthesis" evidence="3">
    <location>
        <begin position="100"/>
        <end position="189"/>
    </location>
</feature>
<reference evidence="4 5" key="1">
    <citation type="submission" date="2019-03" db="EMBL/GenBank/DDBJ databases">
        <title>Genome sequence of Thiobacillaceae bacterium LSR1, a sulfur-oxidizing bacterium isolated from freshwater sediment.</title>
        <authorList>
            <person name="Li S."/>
        </authorList>
    </citation>
    <scope>NUCLEOTIDE SEQUENCE [LARGE SCALE GENOMIC DNA]</scope>
    <source>
        <strain evidence="4 5">LSR1</strain>
    </source>
</reference>
<dbReference type="InterPro" id="IPR051840">
    <property type="entry name" value="NifX/NifY_domain"/>
</dbReference>
<proteinExistence type="predicted"/>
<dbReference type="EMBL" id="SJZB01000032">
    <property type="protein sequence ID" value="TCJ14899.1"/>
    <property type="molecule type" value="Genomic_DNA"/>
</dbReference>
<dbReference type="Proteomes" id="UP000295443">
    <property type="component" value="Unassembled WGS sequence"/>
</dbReference>